<dbReference type="STRING" id="1255043.TVNIR_0862"/>
<dbReference type="PATRIC" id="fig|1255043.3.peg.868"/>
<protein>
    <submittedName>
        <fullName evidence="3">Taurine catabolism dioxygenase</fullName>
    </submittedName>
</protein>
<dbReference type="KEGG" id="tni:TVNIR_0862"/>
<keyword evidence="4" id="KW-1185">Reference proteome</keyword>
<dbReference type="SUPFAM" id="SSF51197">
    <property type="entry name" value="Clavaminate synthase-like"/>
    <property type="match status" value="1"/>
</dbReference>
<gene>
    <name evidence="3" type="ordered locus">TVNIR_0862</name>
</gene>
<sequence>MTSATPQHQHAAPAGRPFDLGDDAAYRRWRADKLRRFPQALGAVTVDVEDIARPSAGERAALTDAIQRANMVIYRCRAPGTDRGSVRAFGRALGLERVDEHLCADDDGVSELQVSDGNGHQADYIPYTDRPLSWHCDGYYNESARTIRAMLLHCARDAAEGGENGLVDHEMLYIALRDRYPEYLAALMHPEALTIPANVQDGQVLRPERTGPVFSVDPATGALHMRYTARGRNVRWRDDATTREAAARITQMLESEDVPVFRCRLAPGEGLLCNNVLHNRTGFRDDAEGGRQRLVYRVRFLDRVAET</sequence>
<evidence type="ECO:0000313" key="4">
    <source>
        <dbReference type="Proteomes" id="UP000010809"/>
    </source>
</evidence>
<evidence type="ECO:0000259" key="2">
    <source>
        <dbReference type="Pfam" id="PF02668"/>
    </source>
</evidence>
<organism evidence="3 4">
    <name type="scientific">Thioalkalivibrio nitratireducens (strain DSM 14787 / UNIQEM 213 / ALEN2)</name>
    <dbReference type="NCBI Taxonomy" id="1255043"/>
    <lineage>
        <taxon>Bacteria</taxon>
        <taxon>Pseudomonadati</taxon>
        <taxon>Pseudomonadota</taxon>
        <taxon>Gammaproteobacteria</taxon>
        <taxon>Chromatiales</taxon>
        <taxon>Ectothiorhodospiraceae</taxon>
        <taxon>Thioalkalivibrio</taxon>
    </lineage>
</organism>
<name>L0DU65_THIND</name>
<dbReference type="InterPro" id="IPR042098">
    <property type="entry name" value="TauD-like_sf"/>
</dbReference>
<dbReference type="InterPro" id="IPR003819">
    <property type="entry name" value="TauD/TfdA-like"/>
</dbReference>
<dbReference type="AlphaFoldDB" id="L0DU65"/>
<evidence type="ECO:0000313" key="3">
    <source>
        <dbReference type="EMBL" id="AGA32552.1"/>
    </source>
</evidence>
<dbReference type="EMBL" id="CP003989">
    <property type="protein sequence ID" value="AGA32552.1"/>
    <property type="molecule type" value="Genomic_DNA"/>
</dbReference>
<dbReference type="GO" id="GO:0016706">
    <property type="term" value="F:2-oxoglutarate-dependent dioxygenase activity"/>
    <property type="evidence" value="ECO:0007669"/>
    <property type="project" value="UniProtKB-ARBA"/>
</dbReference>
<dbReference type="HOGENOM" id="CLU_952821_0_0_6"/>
<dbReference type="Proteomes" id="UP000010809">
    <property type="component" value="Chromosome"/>
</dbReference>
<keyword evidence="1" id="KW-0560">Oxidoreductase</keyword>
<dbReference type="OrthoDB" id="9770519at2"/>
<evidence type="ECO:0000256" key="1">
    <source>
        <dbReference type="ARBA" id="ARBA00023002"/>
    </source>
</evidence>
<dbReference type="Gene3D" id="3.60.130.10">
    <property type="entry name" value="Clavaminate synthase-like"/>
    <property type="match status" value="1"/>
</dbReference>
<proteinExistence type="predicted"/>
<keyword evidence="3" id="KW-0223">Dioxygenase</keyword>
<feature type="domain" description="TauD/TfdA-like" evidence="2">
    <location>
        <begin position="35"/>
        <end position="297"/>
    </location>
</feature>
<dbReference type="RefSeq" id="WP_015257695.1">
    <property type="nucleotide sequence ID" value="NC_019902.2"/>
</dbReference>
<accession>L0DU65</accession>
<reference evidence="3" key="1">
    <citation type="submission" date="2015-12" db="EMBL/GenBank/DDBJ databases">
        <authorList>
            <person name="Tikhonova T.V."/>
            <person name="Pavlov A.R."/>
            <person name="Beletsky A.V."/>
            <person name="Mardanov A.V."/>
            <person name="Sorokin D.Y."/>
            <person name="Ravin N.V."/>
            <person name="Popov V.O."/>
        </authorList>
    </citation>
    <scope>NUCLEOTIDE SEQUENCE</scope>
    <source>
        <strain evidence="3">DSM 14787</strain>
    </source>
</reference>
<dbReference type="Pfam" id="PF02668">
    <property type="entry name" value="TauD"/>
    <property type="match status" value="1"/>
</dbReference>
<dbReference type="eggNOG" id="COG2175">
    <property type="taxonomic scope" value="Bacteria"/>
</dbReference>